<dbReference type="Proteomes" id="UP001501414">
    <property type="component" value="Unassembled WGS sequence"/>
</dbReference>
<dbReference type="Gene3D" id="3.60.15.10">
    <property type="entry name" value="Ribonuclease Z/Hydroxyacylglutathione hydrolase-like"/>
    <property type="match status" value="1"/>
</dbReference>
<name>A0ABN1YBP9_9PSEU</name>
<dbReference type="SUPFAM" id="SSF56281">
    <property type="entry name" value="Metallo-hydrolase/oxidoreductase"/>
    <property type="match status" value="1"/>
</dbReference>
<accession>A0ABN1YBP9</accession>
<evidence type="ECO:0000313" key="1">
    <source>
        <dbReference type="EMBL" id="GAA1403417.1"/>
    </source>
</evidence>
<keyword evidence="2" id="KW-1185">Reference proteome</keyword>
<dbReference type="EMBL" id="BAAAJK010000062">
    <property type="protein sequence ID" value="GAA1403417.1"/>
    <property type="molecule type" value="Genomic_DNA"/>
</dbReference>
<sequence>MSSAAVRLAPGLVGLHHDVPADGFAPYPAGTPGRASVNQYLLTEGRTSLLVDTGLSAHEDALLALLAEHHPAGGRLEVLPLRLGEFDSVCNVAPVHDRFGIAVLHAAQPDGATWVGFRPGDAGRTDLLDGVRVTRVGATGGITIGPGRTVTAFRPLLRLLPTHWLHDGATGTLFTSDAFTHVLRPRPDSPWTVTADDDPTTPAGLRELLLGGRFWWLDGARTGELVADLDRIAAGYDIVRIAPAYGRVLEGRAVVRRHLGLVRDALTELGRVPVPR</sequence>
<gene>
    <name evidence="1" type="ORF">GCM10009613_64520</name>
</gene>
<reference evidence="1 2" key="1">
    <citation type="journal article" date="2019" name="Int. J. Syst. Evol. Microbiol.">
        <title>The Global Catalogue of Microorganisms (GCM) 10K type strain sequencing project: providing services to taxonomists for standard genome sequencing and annotation.</title>
        <authorList>
            <consortium name="The Broad Institute Genomics Platform"/>
            <consortium name="The Broad Institute Genome Sequencing Center for Infectious Disease"/>
            <person name="Wu L."/>
            <person name="Ma J."/>
        </authorList>
    </citation>
    <scope>NUCLEOTIDE SEQUENCE [LARGE SCALE GENOMIC DNA]</scope>
    <source>
        <strain evidence="1 2">JCM 11896</strain>
    </source>
</reference>
<dbReference type="RefSeq" id="WP_344030346.1">
    <property type="nucleotide sequence ID" value="NZ_BAAAJK010000062.1"/>
</dbReference>
<comment type="caution">
    <text evidence="1">The sequence shown here is derived from an EMBL/GenBank/DDBJ whole genome shotgun (WGS) entry which is preliminary data.</text>
</comment>
<dbReference type="InterPro" id="IPR036866">
    <property type="entry name" value="RibonucZ/Hydroxyglut_hydro"/>
</dbReference>
<proteinExistence type="predicted"/>
<protein>
    <recommendedName>
        <fullName evidence="3">MBL fold metallo-hydrolase</fullName>
    </recommendedName>
</protein>
<evidence type="ECO:0000313" key="2">
    <source>
        <dbReference type="Proteomes" id="UP001501414"/>
    </source>
</evidence>
<evidence type="ECO:0008006" key="3">
    <source>
        <dbReference type="Google" id="ProtNLM"/>
    </source>
</evidence>
<organism evidence="1 2">
    <name type="scientific">Pseudonocardia kongjuensis</name>
    <dbReference type="NCBI Taxonomy" id="102227"/>
    <lineage>
        <taxon>Bacteria</taxon>
        <taxon>Bacillati</taxon>
        <taxon>Actinomycetota</taxon>
        <taxon>Actinomycetes</taxon>
        <taxon>Pseudonocardiales</taxon>
        <taxon>Pseudonocardiaceae</taxon>
        <taxon>Pseudonocardia</taxon>
    </lineage>
</organism>